<evidence type="ECO:0000313" key="3">
    <source>
        <dbReference type="Proteomes" id="UP000242913"/>
    </source>
</evidence>
<reference evidence="2 3" key="1">
    <citation type="submission" date="2015-12" db="EMBL/GenBank/DDBJ databases">
        <title>Draft genome of the nematode, Onchocerca flexuosa.</title>
        <authorList>
            <person name="Mitreva M."/>
        </authorList>
    </citation>
    <scope>NUCLEOTIDE SEQUENCE [LARGE SCALE GENOMIC DNA]</scope>
    <source>
        <strain evidence="2">Red Deer</strain>
    </source>
</reference>
<proteinExistence type="predicted"/>
<evidence type="ECO:0000256" key="1">
    <source>
        <dbReference type="SAM" id="MobiDB-lite"/>
    </source>
</evidence>
<dbReference type="EMBL" id="KZ269977">
    <property type="protein sequence ID" value="OZC12614.1"/>
    <property type="molecule type" value="Genomic_DNA"/>
</dbReference>
<name>A0A238C5K2_9BILA</name>
<accession>A0A238C5K2</accession>
<protein>
    <submittedName>
        <fullName evidence="2">Uncharacterized protein</fullName>
    </submittedName>
</protein>
<dbReference type="Proteomes" id="UP000242913">
    <property type="component" value="Unassembled WGS sequence"/>
</dbReference>
<keyword evidence="3" id="KW-1185">Reference proteome</keyword>
<gene>
    <name evidence="2" type="ORF">X798_00245</name>
</gene>
<dbReference type="AlphaFoldDB" id="A0A238C5K2"/>
<sequence length="163" mass="18659">MLTSSRPNKGNKKRITSKEREKSSARGAWCVVSLDAGGGIMLTVCCGFEEDNGDNKPKTINDDWPYAEYPKTVWLRTPIKRPPLETQLFSRGGARLHMSTKEFKNRRRIAYGKEPIDSSLGIDQFQSRSRSDPPFIHPSFLHPQRQDVLLRYYSCAENKSYSM</sequence>
<evidence type="ECO:0000313" key="2">
    <source>
        <dbReference type="EMBL" id="OZC12614.1"/>
    </source>
</evidence>
<organism evidence="2 3">
    <name type="scientific">Onchocerca flexuosa</name>
    <dbReference type="NCBI Taxonomy" id="387005"/>
    <lineage>
        <taxon>Eukaryota</taxon>
        <taxon>Metazoa</taxon>
        <taxon>Ecdysozoa</taxon>
        <taxon>Nematoda</taxon>
        <taxon>Chromadorea</taxon>
        <taxon>Rhabditida</taxon>
        <taxon>Spirurina</taxon>
        <taxon>Spiruromorpha</taxon>
        <taxon>Filarioidea</taxon>
        <taxon>Onchocercidae</taxon>
        <taxon>Onchocerca</taxon>
    </lineage>
</organism>
<feature type="region of interest" description="Disordered" evidence="1">
    <location>
        <begin position="1"/>
        <end position="20"/>
    </location>
</feature>